<dbReference type="CDD" id="cd05233">
    <property type="entry name" value="SDR_c"/>
    <property type="match status" value="1"/>
</dbReference>
<dbReference type="EMBL" id="FPAJ01000002">
    <property type="protein sequence ID" value="SFS74336.1"/>
    <property type="molecule type" value="Genomic_DNA"/>
</dbReference>
<keyword evidence="2" id="KW-0560">Oxidoreductase</keyword>
<dbReference type="AlphaFoldDB" id="A0A1I6SBL3"/>
<dbReference type="STRING" id="394264.SAMN04488040_1831"/>
<sequence length="217" mass="22674">MTQKTALITGASRGLGAALAEALCDTHHIIAVAKTTGALEELDDRIQARGGSATLAPMDITNADAMATLCRGIYDRWGSLDLWMHSAIHAAPLAPTDHIDVKDMAKSVACNITATSTLITYVSPLLAQSGQAVFFDDPVVGSKFYGAYGATKAAQIALARSWQAEAAKIGPQVHIMTPAPMPTATRARFHPGESRDDLASPHIQAADILAALSASLA</sequence>
<comment type="similarity">
    <text evidence="1">Belongs to the short-chain dehydrogenases/reductases (SDR) family.</text>
</comment>
<evidence type="ECO:0000256" key="2">
    <source>
        <dbReference type="ARBA" id="ARBA00023002"/>
    </source>
</evidence>
<dbReference type="RefSeq" id="WP_093915993.1">
    <property type="nucleotide sequence ID" value="NZ_FPAJ01000002.1"/>
</dbReference>
<keyword evidence="4" id="KW-1185">Reference proteome</keyword>
<dbReference type="Proteomes" id="UP000199239">
    <property type="component" value="Unassembled WGS sequence"/>
</dbReference>
<accession>A0A1I6SBL3</accession>
<dbReference type="PRINTS" id="PR00081">
    <property type="entry name" value="GDHRDH"/>
</dbReference>
<gene>
    <name evidence="3" type="ORF">SAMN04488040_1831</name>
</gene>
<name>A0A1I6SBL3_9RHOB</name>
<dbReference type="InterPro" id="IPR002347">
    <property type="entry name" value="SDR_fam"/>
</dbReference>
<proteinExistence type="inferred from homology"/>
<dbReference type="OrthoDB" id="9790785at2"/>
<evidence type="ECO:0000256" key="1">
    <source>
        <dbReference type="ARBA" id="ARBA00006484"/>
    </source>
</evidence>
<dbReference type="SUPFAM" id="SSF51735">
    <property type="entry name" value="NAD(P)-binding Rossmann-fold domains"/>
    <property type="match status" value="1"/>
</dbReference>
<organism evidence="3 4">
    <name type="scientific">Sulfitobacter marinus</name>
    <dbReference type="NCBI Taxonomy" id="394264"/>
    <lineage>
        <taxon>Bacteria</taxon>
        <taxon>Pseudomonadati</taxon>
        <taxon>Pseudomonadota</taxon>
        <taxon>Alphaproteobacteria</taxon>
        <taxon>Rhodobacterales</taxon>
        <taxon>Roseobacteraceae</taxon>
        <taxon>Sulfitobacter</taxon>
    </lineage>
</organism>
<dbReference type="PANTHER" id="PTHR44196">
    <property type="entry name" value="DEHYDROGENASE/REDUCTASE SDR FAMILY MEMBER 7B"/>
    <property type="match status" value="1"/>
</dbReference>
<protein>
    <submittedName>
        <fullName evidence="3">Short-chain dehydrogenase</fullName>
    </submittedName>
</protein>
<dbReference type="Pfam" id="PF00106">
    <property type="entry name" value="adh_short"/>
    <property type="match status" value="1"/>
</dbReference>
<evidence type="ECO:0000313" key="4">
    <source>
        <dbReference type="Proteomes" id="UP000199239"/>
    </source>
</evidence>
<dbReference type="InterPro" id="IPR036291">
    <property type="entry name" value="NAD(P)-bd_dom_sf"/>
</dbReference>
<dbReference type="PANTHER" id="PTHR44196:SF4">
    <property type="entry name" value="SHORT CHAIN DEHYDROGENASE"/>
    <property type="match status" value="1"/>
</dbReference>
<reference evidence="4" key="1">
    <citation type="submission" date="2016-10" db="EMBL/GenBank/DDBJ databases">
        <authorList>
            <person name="Varghese N."/>
            <person name="Submissions S."/>
        </authorList>
    </citation>
    <scope>NUCLEOTIDE SEQUENCE [LARGE SCALE GENOMIC DNA]</scope>
    <source>
        <strain evidence="4">DSM 23422</strain>
    </source>
</reference>
<dbReference type="GO" id="GO:0016020">
    <property type="term" value="C:membrane"/>
    <property type="evidence" value="ECO:0007669"/>
    <property type="project" value="TreeGrafter"/>
</dbReference>
<evidence type="ECO:0000313" key="3">
    <source>
        <dbReference type="EMBL" id="SFS74336.1"/>
    </source>
</evidence>
<dbReference type="Gene3D" id="3.40.50.720">
    <property type="entry name" value="NAD(P)-binding Rossmann-like Domain"/>
    <property type="match status" value="1"/>
</dbReference>
<dbReference type="GO" id="GO:0016491">
    <property type="term" value="F:oxidoreductase activity"/>
    <property type="evidence" value="ECO:0007669"/>
    <property type="project" value="UniProtKB-KW"/>
</dbReference>